<keyword evidence="2" id="KW-1185">Reference proteome</keyword>
<sequence>MADSSDSLKDVVRRCVREELNMHGNFTSQTLCETAWRDKSTTISFYDCIFMKCTSFGCSCTREIDFFNRTSITKKKSALLKAKGACCTEDSVSS</sequence>
<protein>
    <submittedName>
        <fullName evidence="1">Uncharacterized protein</fullName>
    </submittedName>
</protein>
<dbReference type="Proteomes" id="UP000275408">
    <property type="component" value="Unassembled WGS sequence"/>
</dbReference>
<reference evidence="1 2" key="1">
    <citation type="journal article" date="2018" name="Sci. Rep.">
        <title>Comparative analysis of the Pocillopora damicornis genome highlights role of immune system in coral evolution.</title>
        <authorList>
            <person name="Cunning R."/>
            <person name="Bay R.A."/>
            <person name="Gillette P."/>
            <person name="Baker A.C."/>
            <person name="Traylor-Knowles N."/>
        </authorList>
    </citation>
    <scope>NUCLEOTIDE SEQUENCE [LARGE SCALE GENOMIC DNA]</scope>
    <source>
        <strain evidence="1">RSMAS</strain>
        <tissue evidence="1">Whole animal</tissue>
    </source>
</reference>
<accession>A0A3M6UF69</accession>
<comment type="caution">
    <text evidence="1">The sequence shown here is derived from an EMBL/GenBank/DDBJ whole genome shotgun (WGS) entry which is preliminary data.</text>
</comment>
<gene>
    <name evidence="1" type="ORF">pdam_00007924</name>
</gene>
<evidence type="ECO:0000313" key="1">
    <source>
        <dbReference type="EMBL" id="RMX52236.1"/>
    </source>
</evidence>
<proteinExistence type="predicted"/>
<evidence type="ECO:0000313" key="2">
    <source>
        <dbReference type="Proteomes" id="UP000275408"/>
    </source>
</evidence>
<name>A0A3M6UF69_POCDA</name>
<dbReference type="EMBL" id="RCHS01001671">
    <property type="protein sequence ID" value="RMX52236.1"/>
    <property type="molecule type" value="Genomic_DNA"/>
</dbReference>
<dbReference type="AlphaFoldDB" id="A0A3M6UF69"/>
<organism evidence="1 2">
    <name type="scientific">Pocillopora damicornis</name>
    <name type="common">Cauliflower coral</name>
    <name type="synonym">Millepora damicornis</name>
    <dbReference type="NCBI Taxonomy" id="46731"/>
    <lineage>
        <taxon>Eukaryota</taxon>
        <taxon>Metazoa</taxon>
        <taxon>Cnidaria</taxon>
        <taxon>Anthozoa</taxon>
        <taxon>Hexacorallia</taxon>
        <taxon>Scleractinia</taxon>
        <taxon>Astrocoeniina</taxon>
        <taxon>Pocilloporidae</taxon>
        <taxon>Pocillopora</taxon>
    </lineage>
</organism>